<evidence type="ECO:0000256" key="2">
    <source>
        <dbReference type="ARBA" id="ARBA00023125"/>
    </source>
</evidence>
<dbReference type="InterPro" id="IPR037923">
    <property type="entry name" value="HTH-like"/>
</dbReference>
<dbReference type="PANTHER" id="PTHR43280">
    <property type="entry name" value="ARAC-FAMILY TRANSCRIPTIONAL REGULATOR"/>
    <property type="match status" value="1"/>
</dbReference>
<dbReference type="InterPro" id="IPR014710">
    <property type="entry name" value="RmlC-like_jellyroll"/>
</dbReference>
<dbReference type="InterPro" id="IPR009057">
    <property type="entry name" value="Homeodomain-like_sf"/>
</dbReference>
<feature type="domain" description="HTH araC/xylS-type" evidence="4">
    <location>
        <begin position="177"/>
        <end position="275"/>
    </location>
</feature>
<dbReference type="Gene3D" id="1.10.10.60">
    <property type="entry name" value="Homeodomain-like"/>
    <property type="match status" value="1"/>
</dbReference>
<dbReference type="OrthoDB" id="2585681at2"/>
<name>H8KKZ1_SOLCM</name>
<evidence type="ECO:0000256" key="3">
    <source>
        <dbReference type="ARBA" id="ARBA00023163"/>
    </source>
</evidence>
<dbReference type="SUPFAM" id="SSF46689">
    <property type="entry name" value="Homeodomain-like"/>
    <property type="match status" value="1"/>
</dbReference>
<dbReference type="STRING" id="929556.Solca_3809"/>
<dbReference type="KEGG" id="scn:Solca_3809"/>
<dbReference type="Proteomes" id="UP000007590">
    <property type="component" value="Chromosome"/>
</dbReference>
<dbReference type="SUPFAM" id="SSF51215">
    <property type="entry name" value="Regulatory protein AraC"/>
    <property type="match status" value="1"/>
</dbReference>
<dbReference type="PANTHER" id="PTHR43280:SF32">
    <property type="entry name" value="TRANSCRIPTIONAL REGULATORY PROTEIN"/>
    <property type="match status" value="1"/>
</dbReference>
<dbReference type="AlphaFoldDB" id="H8KKZ1"/>
<keyword evidence="6" id="KW-1185">Reference proteome</keyword>
<dbReference type="SMART" id="SM00342">
    <property type="entry name" value="HTH_ARAC"/>
    <property type="match status" value="1"/>
</dbReference>
<dbReference type="Gene3D" id="2.60.120.10">
    <property type="entry name" value="Jelly Rolls"/>
    <property type="match status" value="1"/>
</dbReference>
<dbReference type="PRINTS" id="PR00032">
    <property type="entry name" value="HTHARAC"/>
</dbReference>
<dbReference type="RefSeq" id="WP_014682031.1">
    <property type="nucleotide sequence ID" value="NC_017770.1"/>
</dbReference>
<dbReference type="Pfam" id="PF02311">
    <property type="entry name" value="AraC_binding"/>
    <property type="match status" value="1"/>
</dbReference>
<dbReference type="InterPro" id="IPR018060">
    <property type="entry name" value="HTH_AraC"/>
</dbReference>
<reference evidence="5" key="1">
    <citation type="submission" date="2012-02" db="EMBL/GenBank/DDBJ databases">
        <title>The complete genome of Solitalea canadensis DSM 3403.</title>
        <authorList>
            <consortium name="US DOE Joint Genome Institute (JGI-PGF)"/>
            <person name="Lucas S."/>
            <person name="Copeland A."/>
            <person name="Lapidus A."/>
            <person name="Glavina del Rio T."/>
            <person name="Dalin E."/>
            <person name="Tice H."/>
            <person name="Bruce D."/>
            <person name="Goodwin L."/>
            <person name="Pitluck S."/>
            <person name="Peters L."/>
            <person name="Ovchinnikova G."/>
            <person name="Lu M."/>
            <person name="Kyrpides N."/>
            <person name="Mavromatis K."/>
            <person name="Ivanova N."/>
            <person name="Brettin T."/>
            <person name="Detter J.C."/>
            <person name="Han C."/>
            <person name="Larimer F."/>
            <person name="Land M."/>
            <person name="Hauser L."/>
            <person name="Markowitz V."/>
            <person name="Cheng J.-F."/>
            <person name="Hugenholtz P."/>
            <person name="Woyke T."/>
            <person name="Wu D."/>
            <person name="Spring S."/>
            <person name="Schroeder M."/>
            <person name="Kopitz M."/>
            <person name="Brambilla E."/>
            <person name="Klenk H.-P."/>
            <person name="Eisen J.A."/>
        </authorList>
    </citation>
    <scope>NUCLEOTIDE SEQUENCE</scope>
    <source>
        <strain evidence="5">DSM 3403</strain>
    </source>
</reference>
<evidence type="ECO:0000313" key="5">
    <source>
        <dbReference type="EMBL" id="AFD08808.1"/>
    </source>
</evidence>
<dbReference type="InterPro" id="IPR003313">
    <property type="entry name" value="AraC-bd"/>
</dbReference>
<dbReference type="PROSITE" id="PS01124">
    <property type="entry name" value="HTH_ARAC_FAMILY_2"/>
    <property type="match status" value="1"/>
</dbReference>
<evidence type="ECO:0000259" key="4">
    <source>
        <dbReference type="PROSITE" id="PS01124"/>
    </source>
</evidence>
<sequence length="283" mass="33008">MLKTIGIDQIVKMPLANEFKIVEHAPINMPLIDDAHKHDFFMLLLVNSGSGTHTIDFNEYEVKERILFFLAPGQAHQWNLSKNTSGFQVLFSDAFLSKTISLPFFNASSTPVLLLNAEQNDELQQEFRLMIKEFERKEHTSTQILQHRLQIILLLLKRWYVEQFPFHSSGSDVRMINQFEHLVEKYYHQHNEVAFYASQLNVSANYLNAVCKRESFYTAGEFIRNRIMLEAKRMLILTNLDIKEIAFSLSFSDSSYFSRFFKKHTSLSPLEFRDKKGKTPGLL</sequence>
<evidence type="ECO:0000256" key="1">
    <source>
        <dbReference type="ARBA" id="ARBA00023015"/>
    </source>
</evidence>
<keyword evidence="3" id="KW-0804">Transcription</keyword>
<dbReference type="Pfam" id="PF12833">
    <property type="entry name" value="HTH_18"/>
    <property type="match status" value="1"/>
</dbReference>
<gene>
    <name evidence="5" type="ordered locus">Solca_3809</name>
</gene>
<keyword evidence="2 5" id="KW-0238">DNA-binding</keyword>
<dbReference type="GO" id="GO:0003700">
    <property type="term" value="F:DNA-binding transcription factor activity"/>
    <property type="evidence" value="ECO:0007669"/>
    <property type="project" value="InterPro"/>
</dbReference>
<organism evidence="5 6">
    <name type="scientific">Solitalea canadensis (strain ATCC 29591 / DSM 3403 / JCM 21819 / LMG 8368 / NBRC 15130 / NCIMB 12057 / USAM 9D)</name>
    <name type="common">Flexibacter canadensis</name>
    <dbReference type="NCBI Taxonomy" id="929556"/>
    <lineage>
        <taxon>Bacteria</taxon>
        <taxon>Pseudomonadati</taxon>
        <taxon>Bacteroidota</taxon>
        <taxon>Sphingobacteriia</taxon>
        <taxon>Sphingobacteriales</taxon>
        <taxon>Sphingobacteriaceae</taxon>
        <taxon>Solitalea</taxon>
    </lineage>
</organism>
<dbReference type="InterPro" id="IPR020449">
    <property type="entry name" value="Tscrpt_reg_AraC-type_HTH"/>
</dbReference>
<dbReference type="EMBL" id="CP003349">
    <property type="protein sequence ID" value="AFD08808.1"/>
    <property type="molecule type" value="Genomic_DNA"/>
</dbReference>
<protein>
    <submittedName>
        <fullName evidence="5">DNA-binding domain-containing protein, AraC-type</fullName>
    </submittedName>
</protein>
<dbReference type="HOGENOM" id="CLU_000445_88_2_10"/>
<accession>H8KKZ1</accession>
<keyword evidence="1" id="KW-0805">Transcription regulation</keyword>
<dbReference type="eggNOG" id="COG2207">
    <property type="taxonomic scope" value="Bacteria"/>
</dbReference>
<dbReference type="GO" id="GO:0043565">
    <property type="term" value="F:sequence-specific DNA binding"/>
    <property type="evidence" value="ECO:0007669"/>
    <property type="project" value="InterPro"/>
</dbReference>
<proteinExistence type="predicted"/>
<evidence type="ECO:0000313" key="6">
    <source>
        <dbReference type="Proteomes" id="UP000007590"/>
    </source>
</evidence>